<evidence type="ECO:0000256" key="2">
    <source>
        <dbReference type="ARBA" id="ARBA00022448"/>
    </source>
</evidence>
<keyword evidence="2 7" id="KW-0813">Transport</keyword>
<feature type="transmembrane region" description="Helical" evidence="7">
    <location>
        <begin position="137"/>
        <end position="159"/>
    </location>
</feature>
<dbReference type="GO" id="GO:0055085">
    <property type="term" value="P:transmembrane transport"/>
    <property type="evidence" value="ECO:0007669"/>
    <property type="project" value="InterPro"/>
</dbReference>
<dbReference type="PROSITE" id="PS50928">
    <property type="entry name" value="ABC_TM1"/>
    <property type="match status" value="1"/>
</dbReference>
<name>A0A6J4TFB1_9ACTN</name>
<feature type="non-terminal residue" evidence="9">
    <location>
        <position position="1"/>
    </location>
</feature>
<feature type="transmembrane region" description="Helical" evidence="7">
    <location>
        <begin position="34"/>
        <end position="53"/>
    </location>
</feature>
<keyword evidence="4 7" id="KW-0812">Transmembrane</keyword>
<sequence>LWWVVAVTGLSTFLGLLIAILADRAHGENVAKSLIFMPMAISMVGAAVIWRYVYYRNTRREDIGLLNAILTGTGILDEPIDFYTSASLIPWNNFFIMVIMIWIQTGFALIVFSAAIKAVPSDTLEAAHIDGATALQTLWRVVIPQVAPTIIVVVTTLVVTVMKVFDLVKATTNGRSRTDVLANTMYENLRDSNFTLSATFALVIFVLVLPVMIYNVRQTAQEA</sequence>
<keyword evidence="3" id="KW-1003">Cell membrane</keyword>
<feature type="transmembrane region" description="Helical" evidence="7">
    <location>
        <begin position="94"/>
        <end position="116"/>
    </location>
</feature>
<accession>A0A6J4TFB1</accession>
<evidence type="ECO:0000256" key="3">
    <source>
        <dbReference type="ARBA" id="ARBA00022475"/>
    </source>
</evidence>
<comment type="subcellular location">
    <subcellularLocation>
        <location evidence="1 7">Cell membrane</location>
        <topology evidence="1 7">Multi-pass membrane protein</topology>
    </subcellularLocation>
</comment>
<dbReference type="CDD" id="cd06261">
    <property type="entry name" value="TM_PBP2"/>
    <property type="match status" value="1"/>
</dbReference>
<dbReference type="AlphaFoldDB" id="A0A6J4TFB1"/>
<dbReference type="Pfam" id="PF00528">
    <property type="entry name" value="BPD_transp_1"/>
    <property type="match status" value="1"/>
</dbReference>
<evidence type="ECO:0000256" key="4">
    <source>
        <dbReference type="ARBA" id="ARBA00022692"/>
    </source>
</evidence>
<keyword evidence="5 7" id="KW-1133">Transmembrane helix</keyword>
<dbReference type="EMBL" id="CADCWC010000037">
    <property type="protein sequence ID" value="CAA9521205.1"/>
    <property type="molecule type" value="Genomic_DNA"/>
</dbReference>
<organism evidence="9">
    <name type="scientific">uncultured Thermoleophilia bacterium</name>
    <dbReference type="NCBI Taxonomy" id="1497501"/>
    <lineage>
        <taxon>Bacteria</taxon>
        <taxon>Bacillati</taxon>
        <taxon>Actinomycetota</taxon>
        <taxon>Thermoleophilia</taxon>
        <taxon>environmental samples</taxon>
    </lineage>
</organism>
<reference evidence="9" key="1">
    <citation type="submission" date="2020-02" db="EMBL/GenBank/DDBJ databases">
        <authorList>
            <person name="Meier V. D."/>
        </authorList>
    </citation>
    <scope>NUCLEOTIDE SEQUENCE</scope>
    <source>
        <strain evidence="9">AVDCRST_MAG79</strain>
    </source>
</reference>
<gene>
    <name evidence="9" type="ORF">AVDCRST_MAG79-193</name>
</gene>
<dbReference type="Gene3D" id="1.10.3720.10">
    <property type="entry name" value="MetI-like"/>
    <property type="match status" value="1"/>
</dbReference>
<evidence type="ECO:0000256" key="5">
    <source>
        <dbReference type="ARBA" id="ARBA00022989"/>
    </source>
</evidence>
<evidence type="ECO:0000259" key="8">
    <source>
        <dbReference type="PROSITE" id="PS50928"/>
    </source>
</evidence>
<evidence type="ECO:0000256" key="7">
    <source>
        <dbReference type="RuleBase" id="RU363032"/>
    </source>
</evidence>
<evidence type="ECO:0000313" key="9">
    <source>
        <dbReference type="EMBL" id="CAA9521205.1"/>
    </source>
</evidence>
<feature type="domain" description="ABC transmembrane type-1" evidence="8">
    <location>
        <begin position="1"/>
        <end position="215"/>
    </location>
</feature>
<dbReference type="PANTHER" id="PTHR30193:SF18">
    <property type="entry name" value="OSMOPROTECTIVE COMPOUNDS UPTAKE PERMEASE PROTEIN GGTC"/>
    <property type="match status" value="1"/>
</dbReference>
<dbReference type="PANTHER" id="PTHR30193">
    <property type="entry name" value="ABC TRANSPORTER PERMEASE PROTEIN"/>
    <property type="match status" value="1"/>
</dbReference>
<evidence type="ECO:0000256" key="1">
    <source>
        <dbReference type="ARBA" id="ARBA00004651"/>
    </source>
</evidence>
<dbReference type="InterPro" id="IPR051393">
    <property type="entry name" value="ABC_transporter_permease"/>
</dbReference>
<proteinExistence type="inferred from homology"/>
<dbReference type="InterPro" id="IPR035906">
    <property type="entry name" value="MetI-like_sf"/>
</dbReference>
<feature type="transmembrane region" description="Helical" evidence="7">
    <location>
        <begin position="6"/>
        <end position="22"/>
    </location>
</feature>
<dbReference type="InterPro" id="IPR000515">
    <property type="entry name" value="MetI-like"/>
</dbReference>
<comment type="similarity">
    <text evidence="7">Belongs to the binding-protein-dependent transport system permease family.</text>
</comment>
<dbReference type="GO" id="GO:0005886">
    <property type="term" value="C:plasma membrane"/>
    <property type="evidence" value="ECO:0007669"/>
    <property type="project" value="UniProtKB-SubCell"/>
</dbReference>
<dbReference type="SUPFAM" id="SSF161098">
    <property type="entry name" value="MetI-like"/>
    <property type="match status" value="1"/>
</dbReference>
<protein>
    <submittedName>
        <fullName evidence="9">ABC alpha-glucoside transporter, inner membrane subunit AglF</fullName>
    </submittedName>
</protein>
<feature type="transmembrane region" description="Helical" evidence="7">
    <location>
        <begin position="194"/>
        <end position="216"/>
    </location>
</feature>
<keyword evidence="6 7" id="KW-0472">Membrane</keyword>
<evidence type="ECO:0000256" key="6">
    <source>
        <dbReference type="ARBA" id="ARBA00023136"/>
    </source>
</evidence>